<feature type="region of interest" description="Disordered" evidence="1">
    <location>
        <begin position="1"/>
        <end position="61"/>
    </location>
</feature>
<dbReference type="EnsemblMetazoa" id="ISCW011608-RA">
    <property type="protein sequence ID" value="ISCW011608-PA"/>
    <property type="gene ID" value="ISCW011608"/>
</dbReference>
<dbReference type="EMBL" id="ABJB011079916">
    <property type="status" value="NOT_ANNOTATED_CDS"/>
    <property type="molecule type" value="Genomic_DNA"/>
</dbReference>
<dbReference type="VEuPathDB" id="VectorBase:ISCW011608"/>
<feature type="compositionally biased region" description="Polar residues" evidence="1">
    <location>
        <begin position="48"/>
        <end position="58"/>
    </location>
</feature>
<dbReference type="Proteomes" id="UP000001555">
    <property type="component" value="Unassembled WGS sequence"/>
</dbReference>
<accession>B7Q4E6</accession>
<evidence type="ECO:0000313" key="4">
    <source>
        <dbReference type="Proteomes" id="UP000001555"/>
    </source>
</evidence>
<evidence type="ECO:0000256" key="1">
    <source>
        <dbReference type="SAM" id="MobiDB-lite"/>
    </source>
</evidence>
<dbReference type="EMBL" id="ABJB010511093">
    <property type="status" value="NOT_ANNOTATED_CDS"/>
    <property type="molecule type" value="Genomic_DNA"/>
</dbReference>
<sequence>MQVYVEETEDAPASPVSGSEGQPSGAREKSPEPNAGPSSEKTAEEINLQWTPPSQPNSRAAYEAGAVGRTPGADSGCLRVRLAEKAEIVGKIGRLCEGDAL</sequence>
<dbReference type="OrthoDB" id="72637at2759"/>
<gene>
    <name evidence="2" type="ORF">IscW_ISCW011608</name>
</gene>
<dbReference type="VEuPathDB" id="VectorBase:ISCI011608"/>
<evidence type="ECO:0000313" key="2">
    <source>
        <dbReference type="EMBL" id="EEC13719.1"/>
    </source>
</evidence>
<name>B7Q4E6_IXOSC</name>
<dbReference type="VEuPathDB" id="VectorBase:ISCP_008798"/>
<protein>
    <submittedName>
        <fullName evidence="2 3">Uncharacterized protein</fullName>
    </submittedName>
</protein>
<proteinExistence type="predicted"/>
<dbReference type="HOGENOM" id="CLU_2294730_0_0_1"/>
<dbReference type="EMBL" id="ABJB010227502">
    <property type="status" value="NOT_ANNOTATED_CDS"/>
    <property type="molecule type" value="Genomic_DNA"/>
</dbReference>
<keyword evidence="4" id="KW-1185">Reference proteome</keyword>
<dbReference type="PaxDb" id="6945-B7Q4E6"/>
<dbReference type="InParanoid" id="B7Q4E6"/>
<evidence type="ECO:0000313" key="3">
    <source>
        <dbReference type="EnsemblMetazoa" id="ISCW011608-PA"/>
    </source>
</evidence>
<reference evidence="2 4" key="1">
    <citation type="submission" date="2008-03" db="EMBL/GenBank/DDBJ databases">
        <title>Annotation of Ixodes scapularis.</title>
        <authorList>
            <consortium name="Ixodes scapularis Genome Project Consortium"/>
            <person name="Caler E."/>
            <person name="Hannick L.I."/>
            <person name="Bidwell S."/>
            <person name="Joardar V."/>
            <person name="Thiagarajan M."/>
            <person name="Amedeo P."/>
            <person name="Galinsky K.J."/>
            <person name="Schobel S."/>
            <person name="Inman J."/>
            <person name="Hostetler J."/>
            <person name="Miller J."/>
            <person name="Hammond M."/>
            <person name="Megy K."/>
            <person name="Lawson D."/>
            <person name="Kodira C."/>
            <person name="Sutton G."/>
            <person name="Meyer J."/>
            <person name="Hill C.A."/>
            <person name="Birren B."/>
            <person name="Nene V."/>
            <person name="Collins F."/>
            <person name="Alarcon-Chaidez F."/>
            <person name="Wikel S."/>
            <person name="Strausberg R."/>
        </authorList>
    </citation>
    <scope>NUCLEOTIDE SEQUENCE [LARGE SCALE GENOMIC DNA]</scope>
    <source>
        <strain evidence="4">Wikel</strain>
        <strain evidence="2">Wikel colony</strain>
    </source>
</reference>
<reference evidence="3" key="2">
    <citation type="submission" date="2020-05" db="UniProtKB">
        <authorList>
            <consortium name="EnsemblMetazoa"/>
        </authorList>
    </citation>
    <scope>IDENTIFICATION</scope>
    <source>
        <strain evidence="3">wikel</strain>
    </source>
</reference>
<dbReference type="EMBL" id="ABJB010579765">
    <property type="status" value="NOT_ANNOTATED_CDS"/>
    <property type="molecule type" value="Genomic_DNA"/>
</dbReference>
<dbReference type="AlphaFoldDB" id="B7Q4E6"/>
<organism>
    <name type="scientific">Ixodes scapularis</name>
    <name type="common">Black-legged tick</name>
    <name type="synonym">Deer tick</name>
    <dbReference type="NCBI Taxonomy" id="6945"/>
    <lineage>
        <taxon>Eukaryota</taxon>
        <taxon>Metazoa</taxon>
        <taxon>Ecdysozoa</taxon>
        <taxon>Arthropoda</taxon>
        <taxon>Chelicerata</taxon>
        <taxon>Arachnida</taxon>
        <taxon>Acari</taxon>
        <taxon>Parasitiformes</taxon>
        <taxon>Ixodida</taxon>
        <taxon>Ixodoidea</taxon>
        <taxon>Ixodidae</taxon>
        <taxon>Ixodinae</taxon>
        <taxon>Ixodes</taxon>
    </lineage>
</organism>
<dbReference type="EMBL" id="DS855252">
    <property type="protein sequence ID" value="EEC13719.1"/>
    <property type="molecule type" value="Genomic_DNA"/>
</dbReference>
<feature type="compositionally biased region" description="Acidic residues" evidence="1">
    <location>
        <begin position="1"/>
        <end position="10"/>
    </location>
</feature>